<dbReference type="EMBL" id="JBANRG010000011">
    <property type="protein sequence ID" value="KAK7462298.1"/>
    <property type="molecule type" value="Genomic_DNA"/>
</dbReference>
<accession>A0ABR1JLF8</accession>
<dbReference type="Proteomes" id="UP001498398">
    <property type="component" value="Unassembled WGS sequence"/>
</dbReference>
<evidence type="ECO:0000313" key="2">
    <source>
        <dbReference type="EMBL" id="KAK7462298.1"/>
    </source>
</evidence>
<feature type="domain" description="Heterokaryon incompatibility" evidence="1">
    <location>
        <begin position="27"/>
        <end position="118"/>
    </location>
</feature>
<dbReference type="PANTHER" id="PTHR10622:SF10">
    <property type="entry name" value="HET DOMAIN-CONTAINING PROTEIN"/>
    <property type="match status" value="1"/>
</dbReference>
<comment type="caution">
    <text evidence="2">The sequence shown here is derived from an EMBL/GenBank/DDBJ whole genome shotgun (WGS) entry which is preliminary data.</text>
</comment>
<evidence type="ECO:0000313" key="3">
    <source>
        <dbReference type="Proteomes" id="UP001498398"/>
    </source>
</evidence>
<evidence type="ECO:0000259" key="1">
    <source>
        <dbReference type="Pfam" id="PF06985"/>
    </source>
</evidence>
<sequence>MVGLRRLVDTRTLNLVEFGENDSIPPYAILSHRWIEEKEVTFHEFLNARGPDRDEMKKKSGYQKILKACLKAQNDNIDFIWVDTCCIDKADHGQVAQDVKSMFAYYENSVVCYAYLVDVYRWDYGPDSPHYREQWRKWMFEDSEWFQRGWTLQELLAPKQVVFFGHDWKKIGTRAELKEIISSVTAIPPDLLEGKILVRDVDVRTRMSWAMGRSTTKPPDRAYCLLGILEVSLEPDYDEDVESAFGRLRNALEGTHPESLKVLADGGDLLSLLLHRNVNERMKTKPRVPKPSGNSQSDHYRYYGMCNLYASYTFVKRSMQDRYM</sequence>
<proteinExistence type="predicted"/>
<protein>
    <recommendedName>
        <fullName evidence="1">Heterokaryon incompatibility domain-containing protein</fullName>
    </recommendedName>
</protein>
<keyword evidence="3" id="KW-1185">Reference proteome</keyword>
<reference evidence="2 3" key="1">
    <citation type="submission" date="2024-01" db="EMBL/GenBank/DDBJ databases">
        <title>A draft genome for the cacao thread blight pathogen Marasmiellus scandens.</title>
        <authorList>
            <person name="Baruah I.K."/>
            <person name="Leung J."/>
            <person name="Bukari Y."/>
            <person name="Amoako-Attah I."/>
            <person name="Meinhardt L.W."/>
            <person name="Bailey B.A."/>
            <person name="Cohen S.P."/>
        </authorList>
    </citation>
    <scope>NUCLEOTIDE SEQUENCE [LARGE SCALE GENOMIC DNA]</scope>
    <source>
        <strain evidence="2 3">GH-19</strain>
    </source>
</reference>
<gene>
    <name evidence="2" type="ORF">VKT23_007899</name>
</gene>
<dbReference type="Pfam" id="PF06985">
    <property type="entry name" value="HET"/>
    <property type="match status" value="1"/>
</dbReference>
<dbReference type="PANTHER" id="PTHR10622">
    <property type="entry name" value="HET DOMAIN-CONTAINING PROTEIN"/>
    <property type="match status" value="1"/>
</dbReference>
<name>A0ABR1JLF8_9AGAR</name>
<dbReference type="InterPro" id="IPR010730">
    <property type="entry name" value="HET"/>
</dbReference>
<organism evidence="2 3">
    <name type="scientific">Marasmiellus scandens</name>
    <dbReference type="NCBI Taxonomy" id="2682957"/>
    <lineage>
        <taxon>Eukaryota</taxon>
        <taxon>Fungi</taxon>
        <taxon>Dikarya</taxon>
        <taxon>Basidiomycota</taxon>
        <taxon>Agaricomycotina</taxon>
        <taxon>Agaricomycetes</taxon>
        <taxon>Agaricomycetidae</taxon>
        <taxon>Agaricales</taxon>
        <taxon>Marasmiineae</taxon>
        <taxon>Omphalotaceae</taxon>
        <taxon>Marasmiellus</taxon>
    </lineage>
</organism>